<feature type="domain" description="Response regulatory" evidence="18">
    <location>
        <begin position="530"/>
        <end position="644"/>
    </location>
</feature>
<dbReference type="CDD" id="cd16922">
    <property type="entry name" value="HATPase_EvgS-ArcB-TorS-like"/>
    <property type="match status" value="1"/>
</dbReference>
<evidence type="ECO:0000256" key="7">
    <source>
        <dbReference type="ARBA" id="ARBA00022741"/>
    </source>
</evidence>
<dbReference type="InterPro" id="IPR036097">
    <property type="entry name" value="HisK_dim/P_sf"/>
</dbReference>
<dbReference type="OrthoDB" id="9810730at2"/>
<evidence type="ECO:0000256" key="5">
    <source>
        <dbReference type="ARBA" id="ARBA00022679"/>
    </source>
</evidence>
<comment type="subcellular location">
    <subcellularLocation>
        <location evidence="2">Membrane</location>
        <topology evidence="2">Multi-pass membrane protein</topology>
    </subcellularLocation>
</comment>
<feature type="modified residue" description="4-aspartylphosphate" evidence="15">
    <location>
        <position position="433"/>
    </location>
</feature>
<dbReference type="InterPro" id="IPR036890">
    <property type="entry name" value="HATPase_C_sf"/>
</dbReference>
<dbReference type="InterPro" id="IPR003661">
    <property type="entry name" value="HisK_dim/P_dom"/>
</dbReference>
<evidence type="ECO:0000256" key="9">
    <source>
        <dbReference type="ARBA" id="ARBA00022840"/>
    </source>
</evidence>
<dbReference type="Gene3D" id="1.10.287.130">
    <property type="match status" value="1"/>
</dbReference>
<evidence type="ECO:0000256" key="15">
    <source>
        <dbReference type="PROSITE-ProRule" id="PRU00169"/>
    </source>
</evidence>
<dbReference type="CDD" id="cd17546">
    <property type="entry name" value="REC_hyHK_CKI1_RcsC-like"/>
    <property type="match status" value="1"/>
</dbReference>
<feature type="transmembrane region" description="Helical" evidence="16">
    <location>
        <begin position="88"/>
        <end position="109"/>
    </location>
</feature>
<dbReference type="InterPro" id="IPR011006">
    <property type="entry name" value="CheY-like_superfamily"/>
</dbReference>
<dbReference type="PROSITE" id="PS50110">
    <property type="entry name" value="RESPONSE_REGULATORY"/>
    <property type="match status" value="2"/>
</dbReference>
<dbReference type="PANTHER" id="PTHR45339:SF1">
    <property type="entry name" value="HYBRID SIGNAL TRANSDUCTION HISTIDINE KINASE J"/>
    <property type="match status" value="1"/>
</dbReference>
<dbReference type="Pfam" id="PF02518">
    <property type="entry name" value="HATPase_c"/>
    <property type="match status" value="1"/>
</dbReference>
<dbReference type="GO" id="GO:0000155">
    <property type="term" value="F:phosphorelay sensor kinase activity"/>
    <property type="evidence" value="ECO:0007669"/>
    <property type="project" value="InterPro"/>
</dbReference>
<keyword evidence="4 15" id="KW-0597">Phosphoprotein</keyword>
<sequence>MIFPNLPQRFWLPYLVAIILVVIAAALRIWPLGGLELRIPWVTFYPAVMAASLYGGFGAGVLATGLTVVVVLVWSPTDTPFIDDPGDWLGIAVFSINGLLISTMSGMMYSAKARAMAAKELAEAANRAKSVFLANMSHELRTPLNAILGFSRLMRNTPDTTAEQQENLDIIASSGEHLLNLINNVLDISKIEAGHMIKEDATLDLHQFLHEVQAMMAVQVVSKDLYFKLEQGPNLPRHIIIDGGKLRQVLINLIGNAIKFTNEGEVVLRVIVVEQMQSQQARLRFEVKDSGIGIHSEDRESIFTPFTQTGKQSLTEAGTGLGLTISRQHVELMGGRLQVSSEFGQGSVFYFEMLVTLPELTAKTSQELQAGQVIGLVAGQPSYRILIAEDKLENRLLLRKLLEPLGLEIREANNGREALACFEQWQPHLIWMDIRMPIMDGLKATRLIKQQDASGKTKIIALTAHALEGERRKILTAGCDDFIRKPYRDTDIFNTLSKYLGLRYRYSEAEAIQLGKAQVMELAEGQPRYRLLVADDKAENRLLLHKLLVPLGFEVCEVGDGQAALTLFQQWQPHLIWMDIRMPVMDGLEATRLIKQQSSTIKIIALTAHALEDERHEILASGCDDFIRKPYRNTEIFAALAKHLGVRYRYTKAPRQIEQQIPKSMLASIMLDNQQLAQLAPDLFDKLYRATELLDEEECLEVAGIISDKQHKLGEQLRTMIENMQFKELLAILDDLKRKQST</sequence>
<evidence type="ECO:0000256" key="3">
    <source>
        <dbReference type="ARBA" id="ARBA00012438"/>
    </source>
</evidence>
<reference evidence="19 20" key="1">
    <citation type="submission" date="2016-10" db="EMBL/GenBank/DDBJ databases">
        <authorList>
            <person name="de Groot N.N."/>
        </authorList>
    </citation>
    <scope>NUCLEOTIDE SEQUENCE [LARGE SCALE GENOMIC DNA]</scope>
    <source>
        <strain evidence="19">MBHS1</strain>
    </source>
</reference>
<comment type="subunit">
    <text evidence="13">At low DSF concentrations, interacts with RpfF.</text>
</comment>
<evidence type="ECO:0000256" key="8">
    <source>
        <dbReference type="ARBA" id="ARBA00022777"/>
    </source>
</evidence>
<dbReference type="SUPFAM" id="SSF47384">
    <property type="entry name" value="Homodimeric domain of signal transducing histidine kinase"/>
    <property type="match status" value="1"/>
</dbReference>
<accession>A0A1H6F8X0</accession>
<dbReference type="FunFam" id="3.30.565.10:FF:000010">
    <property type="entry name" value="Sensor histidine kinase RcsC"/>
    <property type="match status" value="1"/>
</dbReference>
<evidence type="ECO:0000256" key="4">
    <source>
        <dbReference type="ARBA" id="ARBA00022553"/>
    </source>
</evidence>
<comment type="catalytic activity">
    <reaction evidence="1">
        <text>ATP + protein L-histidine = ADP + protein N-phospho-L-histidine.</text>
        <dbReference type="EC" id="2.7.13.3"/>
    </reaction>
</comment>
<keyword evidence="9" id="KW-0067">ATP-binding</keyword>
<dbReference type="InterPro" id="IPR004358">
    <property type="entry name" value="Sig_transdc_His_kin-like_C"/>
</dbReference>
<dbReference type="Pfam" id="PF00512">
    <property type="entry name" value="HisKA"/>
    <property type="match status" value="1"/>
</dbReference>
<name>A0A1H6F8X0_9GAMM</name>
<dbReference type="Gene3D" id="3.30.565.10">
    <property type="entry name" value="Histidine kinase-like ATPase, C-terminal domain"/>
    <property type="match status" value="1"/>
</dbReference>
<evidence type="ECO:0000256" key="14">
    <source>
        <dbReference type="ARBA" id="ARBA00068150"/>
    </source>
</evidence>
<dbReference type="InterPro" id="IPR025201">
    <property type="entry name" value="KdpD_TM"/>
</dbReference>
<dbReference type="Pfam" id="PF00072">
    <property type="entry name" value="Response_reg"/>
    <property type="match status" value="2"/>
</dbReference>
<dbReference type="GO" id="GO:0016020">
    <property type="term" value="C:membrane"/>
    <property type="evidence" value="ECO:0007669"/>
    <property type="project" value="UniProtKB-SubCell"/>
</dbReference>
<evidence type="ECO:0000256" key="13">
    <source>
        <dbReference type="ARBA" id="ARBA00064003"/>
    </source>
</evidence>
<keyword evidence="6 16" id="KW-0812">Transmembrane</keyword>
<evidence type="ECO:0000256" key="6">
    <source>
        <dbReference type="ARBA" id="ARBA00022692"/>
    </source>
</evidence>
<dbReference type="PANTHER" id="PTHR45339">
    <property type="entry name" value="HYBRID SIGNAL TRANSDUCTION HISTIDINE KINASE J"/>
    <property type="match status" value="1"/>
</dbReference>
<dbReference type="InterPro" id="IPR003594">
    <property type="entry name" value="HATPase_dom"/>
</dbReference>
<dbReference type="PROSITE" id="PS50109">
    <property type="entry name" value="HIS_KIN"/>
    <property type="match status" value="1"/>
</dbReference>
<dbReference type="PRINTS" id="PR00344">
    <property type="entry name" value="BCTRLSENSOR"/>
</dbReference>
<feature type="transmembrane region" description="Helical" evidence="16">
    <location>
        <begin position="51"/>
        <end position="76"/>
    </location>
</feature>
<dbReference type="InterPro" id="IPR001789">
    <property type="entry name" value="Sig_transdc_resp-reg_receiver"/>
</dbReference>
<evidence type="ECO:0000256" key="2">
    <source>
        <dbReference type="ARBA" id="ARBA00004141"/>
    </source>
</evidence>
<keyword evidence="10 16" id="KW-1133">Transmembrane helix</keyword>
<evidence type="ECO:0000259" key="17">
    <source>
        <dbReference type="PROSITE" id="PS50109"/>
    </source>
</evidence>
<feature type="transmembrane region" description="Helical" evidence="16">
    <location>
        <begin position="12"/>
        <end position="30"/>
    </location>
</feature>
<protein>
    <recommendedName>
        <fullName evidence="14">Sensory/regulatory protein RpfC</fullName>
        <ecNumber evidence="3">2.7.13.3</ecNumber>
    </recommendedName>
</protein>
<evidence type="ECO:0000256" key="1">
    <source>
        <dbReference type="ARBA" id="ARBA00000085"/>
    </source>
</evidence>
<evidence type="ECO:0000259" key="18">
    <source>
        <dbReference type="PROSITE" id="PS50110"/>
    </source>
</evidence>
<dbReference type="SUPFAM" id="SSF55874">
    <property type="entry name" value="ATPase domain of HSP90 chaperone/DNA topoisomerase II/histidine kinase"/>
    <property type="match status" value="1"/>
</dbReference>
<keyword evidence="11" id="KW-0902">Two-component regulatory system</keyword>
<evidence type="ECO:0000256" key="10">
    <source>
        <dbReference type="ARBA" id="ARBA00022989"/>
    </source>
</evidence>
<dbReference type="Pfam" id="PF13493">
    <property type="entry name" value="DUF4118"/>
    <property type="match status" value="1"/>
</dbReference>
<evidence type="ECO:0000313" key="20">
    <source>
        <dbReference type="Proteomes" id="UP000236724"/>
    </source>
</evidence>
<evidence type="ECO:0000256" key="16">
    <source>
        <dbReference type="SAM" id="Phobius"/>
    </source>
</evidence>
<keyword evidence="12 16" id="KW-0472">Membrane</keyword>
<dbReference type="SMART" id="SM00388">
    <property type="entry name" value="HisKA"/>
    <property type="match status" value="1"/>
</dbReference>
<keyword evidence="5 19" id="KW-0808">Transferase</keyword>
<dbReference type="CDD" id="cd00082">
    <property type="entry name" value="HisKA"/>
    <property type="match status" value="1"/>
</dbReference>
<proteinExistence type="predicted"/>
<dbReference type="Gene3D" id="1.20.120.620">
    <property type="entry name" value="Backbone structure of the membrane domain of e. Coli histidine kinase receptor kdpd"/>
    <property type="match status" value="1"/>
</dbReference>
<evidence type="ECO:0000313" key="19">
    <source>
        <dbReference type="EMBL" id="SEH06562.1"/>
    </source>
</evidence>
<dbReference type="FunFam" id="1.10.287.130:FF:000002">
    <property type="entry name" value="Two-component osmosensing histidine kinase"/>
    <property type="match status" value="1"/>
</dbReference>
<feature type="domain" description="Histidine kinase" evidence="17">
    <location>
        <begin position="135"/>
        <end position="357"/>
    </location>
</feature>
<dbReference type="EMBL" id="FMSV02000498">
    <property type="protein sequence ID" value="SEH06562.1"/>
    <property type="molecule type" value="Genomic_DNA"/>
</dbReference>
<keyword evidence="20" id="KW-1185">Reference proteome</keyword>
<dbReference type="Gene3D" id="3.40.50.2300">
    <property type="match status" value="2"/>
</dbReference>
<organism evidence="19 20">
    <name type="scientific">Candidatus Venteria ishoeyi</name>
    <dbReference type="NCBI Taxonomy" id="1899563"/>
    <lineage>
        <taxon>Bacteria</taxon>
        <taxon>Pseudomonadati</taxon>
        <taxon>Pseudomonadota</taxon>
        <taxon>Gammaproteobacteria</taxon>
        <taxon>Thiotrichales</taxon>
        <taxon>Thiotrichaceae</taxon>
        <taxon>Venteria</taxon>
    </lineage>
</organism>
<dbReference type="InterPro" id="IPR005467">
    <property type="entry name" value="His_kinase_dom"/>
</dbReference>
<keyword evidence="8" id="KW-0418">Kinase</keyword>
<dbReference type="SUPFAM" id="SSF52172">
    <property type="entry name" value="CheY-like"/>
    <property type="match status" value="2"/>
</dbReference>
<dbReference type="GO" id="GO:0005524">
    <property type="term" value="F:ATP binding"/>
    <property type="evidence" value="ECO:0007669"/>
    <property type="project" value="UniProtKB-KW"/>
</dbReference>
<dbReference type="InterPro" id="IPR038318">
    <property type="entry name" value="KdpD_sf"/>
</dbReference>
<dbReference type="SMART" id="SM00448">
    <property type="entry name" value="REC"/>
    <property type="match status" value="2"/>
</dbReference>
<feature type="domain" description="Response regulatory" evidence="18">
    <location>
        <begin position="384"/>
        <end position="500"/>
    </location>
</feature>
<gene>
    <name evidence="19" type="primary">arcB_11</name>
    <name evidence="19" type="ORF">MBHS_02425</name>
</gene>
<evidence type="ECO:0000256" key="12">
    <source>
        <dbReference type="ARBA" id="ARBA00023136"/>
    </source>
</evidence>
<dbReference type="Proteomes" id="UP000236724">
    <property type="component" value="Unassembled WGS sequence"/>
</dbReference>
<dbReference type="AlphaFoldDB" id="A0A1H6F8X0"/>
<feature type="modified residue" description="4-aspartylphosphate" evidence="15">
    <location>
        <position position="579"/>
    </location>
</feature>
<evidence type="ECO:0000256" key="11">
    <source>
        <dbReference type="ARBA" id="ARBA00023012"/>
    </source>
</evidence>
<dbReference type="EC" id="2.7.13.3" evidence="3"/>
<dbReference type="RefSeq" id="WP_103920326.1">
    <property type="nucleotide sequence ID" value="NZ_FMSV02000498.1"/>
</dbReference>
<keyword evidence="7" id="KW-0547">Nucleotide-binding</keyword>
<dbReference type="SMART" id="SM00387">
    <property type="entry name" value="HATPase_c"/>
    <property type="match status" value="1"/>
</dbReference>